<accession>A0AAN8MT91</accession>
<dbReference type="InterPro" id="IPR001810">
    <property type="entry name" value="F-box_dom"/>
</dbReference>
<dbReference type="PROSITE" id="PS50181">
    <property type="entry name" value="FBOX"/>
    <property type="match status" value="1"/>
</dbReference>
<evidence type="ECO:0000313" key="3">
    <source>
        <dbReference type="Proteomes" id="UP001313282"/>
    </source>
</evidence>
<dbReference type="SMART" id="SM00256">
    <property type="entry name" value="FBOX"/>
    <property type="match status" value="1"/>
</dbReference>
<protein>
    <recommendedName>
        <fullName evidence="1">F-box domain-containing protein</fullName>
    </recommendedName>
</protein>
<gene>
    <name evidence="2" type="ORF">TWF718_002973</name>
</gene>
<reference evidence="2 3" key="1">
    <citation type="submission" date="2019-10" db="EMBL/GenBank/DDBJ databases">
        <authorList>
            <person name="Palmer J.M."/>
        </authorList>
    </citation>
    <scope>NUCLEOTIDE SEQUENCE [LARGE SCALE GENOMIC DNA]</scope>
    <source>
        <strain evidence="2 3">TWF718</strain>
    </source>
</reference>
<dbReference type="AlphaFoldDB" id="A0AAN8MT91"/>
<sequence>MIPIPEELKIQIVSHLPDQDLKTLRIASREFQTSASDELFGKRKSLIFGSGPDKDGRFKGRPFFAGSYPRPIYEKLRSIETARLKTYLPSLLPILCYFKVFEYAPVVWHADLLDVRIGTHSGEEEGFSYSFPYTAEDWREERGPRPVGESGEDPWDFDGIDIWADKPHVTPERFFKDQGRIDAAVVLAKLFKEQEENSEASTEALREILRTLPPLRRVILGTWSCQSLNGADLCGRRTGKVLESRGTFVRRAERGIWENYQKLIPLLHEARQQPEEFHLRAHPSHPFIGTNMPRDLLNSSLYVMSNLKHLKATFNRGTKLLNPMGADPVPGALYRLLDNCKGTLKSLYLRLTTDYRAPDPGITDLNNIFGGGDKLTPIIFPNLEELAIYSVIAPAACFERLIQSHKTLRCLVLSQVTFYVHDRAYDWQKFFTNIINPSKIDRICLEDINSGPGNIGHPEESQFHEFIDSGFSFLSTWAPEGWKTVRDAMNISTIFGDSPTGDHPGIYPRNGCLYRFGRNLTSSCSVLLPTTSCYNYFPC</sequence>
<keyword evidence="3" id="KW-1185">Reference proteome</keyword>
<evidence type="ECO:0000259" key="1">
    <source>
        <dbReference type="PROSITE" id="PS50181"/>
    </source>
</evidence>
<comment type="caution">
    <text evidence="2">The sequence shown here is derived from an EMBL/GenBank/DDBJ whole genome shotgun (WGS) entry which is preliminary data.</text>
</comment>
<name>A0AAN8MT91_9PEZI</name>
<proteinExistence type="predicted"/>
<organism evidence="2 3">
    <name type="scientific">Orbilia javanica</name>
    <dbReference type="NCBI Taxonomy" id="47235"/>
    <lineage>
        <taxon>Eukaryota</taxon>
        <taxon>Fungi</taxon>
        <taxon>Dikarya</taxon>
        <taxon>Ascomycota</taxon>
        <taxon>Pezizomycotina</taxon>
        <taxon>Orbiliomycetes</taxon>
        <taxon>Orbiliales</taxon>
        <taxon>Orbiliaceae</taxon>
        <taxon>Orbilia</taxon>
    </lineage>
</organism>
<evidence type="ECO:0000313" key="2">
    <source>
        <dbReference type="EMBL" id="KAK6330773.1"/>
    </source>
</evidence>
<feature type="domain" description="F-box" evidence="1">
    <location>
        <begin position="1"/>
        <end position="44"/>
    </location>
</feature>
<dbReference type="EMBL" id="JAVHNR010000011">
    <property type="protein sequence ID" value="KAK6330773.1"/>
    <property type="molecule type" value="Genomic_DNA"/>
</dbReference>
<dbReference type="Proteomes" id="UP001313282">
    <property type="component" value="Unassembled WGS sequence"/>
</dbReference>